<keyword evidence="3" id="KW-1185">Reference proteome</keyword>
<protein>
    <recommendedName>
        <fullName evidence="1">Replication protein A 70 kDa DNA-binding subunit B/D first OB fold domain-containing protein</fullName>
    </recommendedName>
</protein>
<dbReference type="InterPro" id="IPR003871">
    <property type="entry name" value="RFA1B/D_OB_1st"/>
</dbReference>
<name>A0A371H7M0_MUCPR</name>
<dbReference type="Proteomes" id="UP000257109">
    <property type="component" value="Unassembled WGS sequence"/>
</dbReference>
<sequence length="159" mass="19025">MPSKRHNFIVSITRVKELWYIVARIVRLYSVVYINKNSIPFSMEMMFMDDNEDRIHDSIRKRFIYNIASNVRNFKITKHQYKLNLQNATKVVVQEDNCVSSYPYNFICVTDIFLKDHDRYYLIDKFTNQLCWSIDVMGTKIIVGTKREYERGGVKTKMN</sequence>
<reference evidence="2" key="1">
    <citation type="submission" date="2018-05" db="EMBL/GenBank/DDBJ databases">
        <title>Draft genome of Mucuna pruriens seed.</title>
        <authorList>
            <person name="Nnadi N.E."/>
            <person name="Vos R."/>
            <person name="Hasami M.H."/>
            <person name="Devisetty U.K."/>
            <person name="Aguiy J.C."/>
        </authorList>
    </citation>
    <scope>NUCLEOTIDE SEQUENCE [LARGE SCALE GENOMIC DNA]</scope>
    <source>
        <strain evidence="2">JCA_2017</strain>
    </source>
</reference>
<evidence type="ECO:0000313" key="3">
    <source>
        <dbReference type="Proteomes" id="UP000257109"/>
    </source>
</evidence>
<proteinExistence type="predicted"/>
<dbReference type="EMBL" id="QJKJ01003377">
    <property type="protein sequence ID" value="RDX98777.1"/>
    <property type="molecule type" value="Genomic_DNA"/>
</dbReference>
<accession>A0A371H7M0</accession>
<dbReference type="AlphaFoldDB" id="A0A371H7M0"/>
<feature type="non-terminal residue" evidence="2">
    <location>
        <position position="159"/>
    </location>
</feature>
<dbReference type="Pfam" id="PF02721">
    <property type="entry name" value="DUF223"/>
    <property type="match status" value="1"/>
</dbReference>
<gene>
    <name evidence="2" type="ORF">CR513_18261</name>
</gene>
<dbReference type="STRING" id="157652.A0A371H7M0"/>
<comment type="caution">
    <text evidence="2">The sequence shown here is derived from an EMBL/GenBank/DDBJ whole genome shotgun (WGS) entry which is preliminary data.</text>
</comment>
<feature type="domain" description="Replication protein A 70 kDa DNA-binding subunit B/D first OB fold" evidence="1">
    <location>
        <begin position="6"/>
        <end position="68"/>
    </location>
</feature>
<dbReference type="OrthoDB" id="1839264at2759"/>
<evidence type="ECO:0000313" key="2">
    <source>
        <dbReference type="EMBL" id="RDX98777.1"/>
    </source>
</evidence>
<feature type="non-terminal residue" evidence="2">
    <location>
        <position position="1"/>
    </location>
</feature>
<organism evidence="2 3">
    <name type="scientific">Mucuna pruriens</name>
    <name type="common">Velvet bean</name>
    <name type="synonym">Dolichos pruriens</name>
    <dbReference type="NCBI Taxonomy" id="157652"/>
    <lineage>
        <taxon>Eukaryota</taxon>
        <taxon>Viridiplantae</taxon>
        <taxon>Streptophyta</taxon>
        <taxon>Embryophyta</taxon>
        <taxon>Tracheophyta</taxon>
        <taxon>Spermatophyta</taxon>
        <taxon>Magnoliopsida</taxon>
        <taxon>eudicotyledons</taxon>
        <taxon>Gunneridae</taxon>
        <taxon>Pentapetalae</taxon>
        <taxon>rosids</taxon>
        <taxon>fabids</taxon>
        <taxon>Fabales</taxon>
        <taxon>Fabaceae</taxon>
        <taxon>Papilionoideae</taxon>
        <taxon>50 kb inversion clade</taxon>
        <taxon>NPAAA clade</taxon>
        <taxon>indigoferoid/millettioid clade</taxon>
        <taxon>Phaseoleae</taxon>
        <taxon>Mucuna</taxon>
    </lineage>
</organism>
<evidence type="ECO:0000259" key="1">
    <source>
        <dbReference type="Pfam" id="PF02721"/>
    </source>
</evidence>